<dbReference type="Gene3D" id="3.90.180.10">
    <property type="entry name" value="Medium-chain alcohol dehydrogenases, catalytic domain"/>
    <property type="match status" value="1"/>
</dbReference>
<dbReference type="Gene3D" id="3.40.50.720">
    <property type="entry name" value="NAD(P)-binding Rossmann-like Domain"/>
    <property type="match status" value="1"/>
</dbReference>
<dbReference type="InterPro" id="IPR036291">
    <property type="entry name" value="NAD(P)-bd_dom_sf"/>
</dbReference>
<evidence type="ECO:0000313" key="5">
    <source>
        <dbReference type="Proteomes" id="UP001316803"/>
    </source>
</evidence>
<dbReference type="SUPFAM" id="SSF50129">
    <property type="entry name" value="GroES-like"/>
    <property type="match status" value="1"/>
</dbReference>
<dbReference type="InterPro" id="IPR013149">
    <property type="entry name" value="ADH-like_C"/>
</dbReference>
<protein>
    <recommendedName>
        <fullName evidence="3">Enoyl reductase (ER) domain-containing protein</fullName>
    </recommendedName>
</protein>
<organism evidence="4 5">
    <name type="scientific">Knufia fluminis</name>
    <dbReference type="NCBI Taxonomy" id="191047"/>
    <lineage>
        <taxon>Eukaryota</taxon>
        <taxon>Fungi</taxon>
        <taxon>Dikarya</taxon>
        <taxon>Ascomycota</taxon>
        <taxon>Pezizomycotina</taxon>
        <taxon>Eurotiomycetes</taxon>
        <taxon>Chaetothyriomycetidae</taxon>
        <taxon>Chaetothyriales</taxon>
        <taxon>Trichomeriaceae</taxon>
        <taxon>Knufia</taxon>
    </lineage>
</organism>
<dbReference type="SUPFAM" id="SSF51735">
    <property type="entry name" value="NAD(P)-binding Rossmann-fold domains"/>
    <property type="match status" value="1"/>
</dbReference>
<name>A0AAN8IC73_9EURO</name>
<comment type="similarity">
    <text evidence="1">Belongs to the zinc-containing alcohol dehydrogenase family.</text>
</comment>
<evidence type="ECO:0000313" key="4">
    <source>
        <dbReference type="EMBL" id="KAK5958071.1"/>
    </source>
</evidence>
<dbReference type="PANTHER" id="PTHR45348">
    <property type="entry name" value="HYPOTHETICAL OXIDOREDUCTASE (EUROFUNG)"/>
    <property type="match status" value="1"/>
</dbReference>
<sequence length="354" mass="37973">MKAIKLIEPGKAKVADDVPIPHLRDDYILADTRAWALNPADLHHVKHLAIPGCTIGCDWSGVVREVGRNITRFKVGDEVFGICRGGNSLNVEDGAFAEVITAKEHAVFHKPEDMSFEEAATMAVALVTVGQVFYHTMGLEHWPVADGAQANGRTIMVYGASSATGTIAVQIAKLAGYKVLATSSPANFSMLKSRGADHIYDYRDPNTINTIKSQANDNDTITAILDCIGTDEIAAFCANVLSSTGGKYHTVSLSVPPVFKELRPEPEVVATTALAYTLFGEDVEMRGLFTIPARAEEYEFAGRWQGVVEGLLRRDRIVPHPVQDGGVGLEAVLRAIEGFGGLGPSGRKVVCAVG</sequence>
<gene>
    <name evidence="4" type="ORF">OHC33_001261</name>
</gene>
<keyword evidence="5" id="KW-1185">Reference proteome</keyword>
<evidence type="ECO:0000259" key="3">
    <source>
        <dbReference type="SMART" id="SM00829"/>
    </source>
</evidence>
<dbReference type="Pfam" id="PF08240">
    <property type="entry name" value="ADH_N"/>
    <property type="match status" value="1"/>
</dbReference>
<dbReference type="AlphaFoldDB" id="A0AAN8IC73"/>
<dbReference type="InterPro" id="IPR011032">
    <property type="entry name" value="GroES-like_sf"/>
</dbReference>
<dbReference type="Proteomes" id="UP001316803">
    <property type="component" value="Unassembled WGS sequence"/>
</dbReference>
<reference evidence="4 5" key="1">
    <citation type="submission" date="2022-12" db="EMBL/GenBank/DDBJ databases">
        <title>Genomic features and morphological characterization of a novel Knufia sp. strain isolated from spacecraft assembly facility.</title>
        <authorList>
            <person name="Teixeira M."/>
            <person name="Chander A.M."/>
            <person name="Stajich J.E."/>
            <person name="Venkateswaran K."/>
        </authorList>
    </citation>
    <scope>NUCLEOTIDE SEQUENCE [LARGE SCALE GENOMIC DNA]</scope>
    <source>
        <strain evidence="4 5">FJI-L2-BK-P2</strain>
    </source>
</reference>
<proteinExistence type="inferred from homology"/>
<dbReference type="InterPro" id="IPR047122">
    <property type="entry name" value="Trans-enoyl_RdTase-like"/>
</dbReference>
<evidence type="ECO:0000256" key="2">
    <source>
        <dbReference type="ARBA" id="ARBA00023002"/>
    </source>
</evidence>
<dbReference type="CDD" id="cd08249">
    <property type="entry name" value="enoyl_reductase_like"/>
    <property type="match status" value="1"/>
</dbReference>
<keyword evidence="2" id="KW-0560">Oxidoreductase</keyword>
<dbReference type="InterPro" id="IPR020843">
    <property type="entry name" value="ER"/>
</dbReference>
<dbReference type="EMBL" id="JAKLMC020000002">
    <property type="protein sequence ID" value="KAK5958071.1"/>
    <property type="molecule type" value="Genomic_DNA"/>
</dbReference>
<accession>A0AAN8IC73</accession>
<dbReference type="PANTHER" id="PTHR45348:SF2">
    <property type="entry name" value="ZINC-TYPE ALCOHOL DEHYDROGENASE-LIKE PROTEIN C2E1P3.01"/>
    <property type="match status" value="1"/>
</dbReference>
<feature type="domain" description="Enoyl reductase (ER)" evidence="3">
    <location>
        <begin position="5"/>
        <end position="351"/>
    </location>
</feature>
<dbReference type="SMART" id="SM00829">
    <property type="entry name" value="PKS_ER"/>
    <property type="match status" value="1"/>
</dbReference>
<comment type="caution">
    <text evidence="4">The sequence shown here is derived from an EMBL/GenBank/DDBJ whole genome shotgun (WGS) entry which is preliminary data.</text>
</comment>
<evidence type="ECO:0000256" key="1">
    <source>
        <dbReference type="ARBA" id="ARBA00008072"/>
    </source>
</evidence>
<dbReference type="Pfam" id="PF00107">
    <property type="entry name" value="ADH_zinc_N"/>
    <property type="match status" value="1"/>
</dbReference>
<dbReference type="GO" id="GO:0016651">
    <property type="term" value="F:oxidoreductase activity, acting on NAD(P)H"/>
    <property type="evidence" value="ECO:0007669"/>
    <property type="project" value="InterPro"/>
</dbReference>
<dbReference type="InterPro" id="IPR013154">
    <property type="entry name" value="ADH-like_N"/>
</dbReference>